<gene>
    <name evidence="1" type="ORF">FHS57_001092</name>
</gene>
<sequence length="164" mass="19267">MKPVKATSEILAFKALNRDIDKTWVDWAVDMLMVGFDTENLTILAGESEPFNQFQMQELTDKVLAELQLDSSDKDQTIKNYTSYLIDKSFEGQLDNFNVLGILKDICIELGYKKYLYDFYSLYFAKDDLSYSENQWYWEGATRENIDKVISDYFRNWKTNCMAD</sequence>
<proteinExistence type="predicted"/>
<name>A0A7W5ZHS4_9BACT</name>
<protein>
    <recommendedName>
        <fullName evidence="3">DUF2247 family protein</fullName>
    </recommendedName>
</protein>
<reference evidence="1 2" key="1">
    <citation type="submission" date="2020-08" db="EMBL/GenBank/DDBJ databases">
        <title>Genomic Encyclopedia of Type Strains, Phase IV (KMG-IV): sequencing the most valuable type-strain genomes for metagenomic binning, comparative biology and taxonomic classification.</title>
        <authorList>
            <person name="Goeker M."/>
        </authorList>
    </citation>
    <scope>NUCLEOTIDE SEQUENCE [LARGE SCALE GENOMIC DNA]</scope>
    <source>
        <strain evidence="1 2">DSM 17976</strain>
    </source>
</reference>
<dbReference type="Proteomes" id="UP000541352">
    <property type="component" value="Unassembled WGS sequence"/>
</dbReference>
<comment type="caution">
    <text evidence="1">The sequence shown here is derived from an EMBL/GenBank/DDBJ whole genome shotgun (WGS) entry which is preliminary data.</text>
</comment>
<evidence type="ECO:0000313" key="2">
    <source>
        <dbReference type="Proteomes" id="UP000541352"/>
    </source>
</evidence>
<dbReference type="EMBL" id="JACIBY010000002">
    <property type="protein sequence ID" value="MBB3837098.1"/>
    <property type="molecule type" value="Genomic_DNA"/>
</dbReference>
<evidence type="ECO:0008006" key="3">
    <source>
        <dbReference type="Google" id="ProtNLM"/>
    </source>
</evidence>
<keyword evidence="2" id="KW-1185">Reference proteome</keyword>
<dbReference type="RefSeq" id="WP_183971864.1">
    <property type="nucleotide sequence ID" value="NZ_JACIBY010000002.1"/>
</dbReference>
<accession>A0A7W5ZHS4</accession>
<dbReference type="AlphaFoldDB" id="A0A7W5ZHS4"/>
<evidence type="ECO:0000313" key="1">
    <source>
        <dbReference type="EMBL" id="MBB3837098.1"/>
    </source>
</evidence>
<organism evidence="1 2">
    <name type="scientific">Runella defluvii</name>
    <dbReference type="NCBI Taxonomy" id="370973"/>
    <lineage>
        <taxon>Bacteria</taxon>
        <taxon>Pseudomonadati</taxon>
        <taxon>Bacteroidota</taxon>
        <taxon>Cytophagia</taxon>
        <taxon>Cytophagales</taxon>
        <taxon>Spirosomataceae</taxon>
        <taxon>Runella</taxon>
    </lineage>
</organism>